<feature type="compositionally biased region" description="Low complexity" evidence="1">
    <location>
        <begin position="235"/>
        <end position="275"/>
    </location>
</feature>
<evidence type="ECO:0000313" key="2">
    <source>
        <dbReference type="EMBL" id="KRF84476.1"/>
    </source>
</evidence>
<dbReference type="AlphaFoldDB" id="A0A0Q9WHY8"/>
<keyword evidence="3" id="KW-1185">Reference proteome</keyword>
<evidence type="ECO:0000256" key="1">
    <source>
        <dbReference type="SAM" id="MobiDB-lite"/>
    </source>
</evidence>
<dbReference type="Proteomes" id="UP000008792">
    <property type="component" value="Unassembled WGS sequence"/>
</dbReference>
<proteinExistence type="predicted"/>
<evidence type="ECO:0000313" key="3">
    <source>
        <dbReference type="Proteomes" id="UP000008792"/>
    </source>
</evidence>
<dbReference type="OrthoDB" id="7871734at2759"/>
<organism evidence="2 3">
    <name type="scientific">Drosophila virilis</name>
    <name type="common">Fruit fly</name>
    <dbReference type="NCBI Taxonomy" id="7244"/>
    <lineage>
        <taxon>Eukaryota</taxon>
        <taxon>Metazoa</taxon>
        <taxon>Ecdysozoa</taxon>
        <taxon>Arthropoda</taxon>
        <taxon>Hexapoda</taxon>
        <taxon>Insecta</taxon>
        <taxon>Pterygota</taxon>
        <taxon>Neoptera</taxon>
        <taxon>Endopterygota</taxon>
        <taxon>Diptera</taxon>
        <taxon>Brachycera</taxon>
        <taxon>Muscomorpha</taxon>
        <taxon>Ephydroidea</taxon>
        <taxon>Drosophilidae</taxon>
        <taxon>Drosophila</taxon>
    </lineage>
</organism>
<feature type="region of interest" description="Disordered" evidence="1">
    <location>
        <begin position="121"/>
        <end position="290"/>
    </location>
</feature>
<name>A0A0Q9WHY8_DROVI</name>
<accession>A0A0Q9WHY8</accession>
<feature type="compositionally biased region" description="Low complexity" evidence="1">
    <location>
        <begin position="129"/>
        <end position="174"/>
    </location>
</feature>
<sequence>MDPKRGGNVAATRQGASKTSVASRHGMVPPANMARKYGSEVSLTPSQAKQGVENPRKSPLDALSRMNYRQDPFQRRSGLQDVDDSFMAANAFARPSRLRHSGLEGNMSVASNQPAANAAVAPIRVASGQEAPQMQMQYQPQMQQQQQQQQQPPQAAQIPQQAVSNLAPAQVPLQQQPPPAQQQQQLAPATVVPTQQSLPQQQQQPQYVQQPAAGQPTRHEPYPSGRAHVQHQHHQQQQQQQQHQQQQLAQQDAQAQAQAQMQQQQQQQQQLQQQQPGYPTQATGAGAVPPAAEMCTTCPNCQTTIYLVRTPELGHGDAGLPLQ</sequence>
<gene>
    <name evidence="2" type="primary">Dvir\GJ26709</name>
    <name evidence="2" type="ORF">Dvir_GJ26709</name>
</gene>
<dbReference type="InParanoid" id="A0A0Q9WHY8"/>
<reference evidence="2 3" key="1">
    <citation type="journal article" date="2007" name="Nature">
        <title>Evolution of genes and genomes on the Drosophila phylogeny.</title>
        <authorList>
            <consortium name="Drosophila 12 Genomes Consortium"/>
            <person name="Clark A.G."/>
            <person name="Eisen M.B."/>
            <person name="Smith D.R."/>
            <person name="Bergman C.M."/>
            <person name="Oliver B."/>
            <person name="Markow T.A."/>
            <person name="Kaufman T.C."/>
            <person name="Kellis M."/>
            <person name="Gelbart W."/>
            <person name="Iyer V.N."/>
            <person name="Pollard D.A."/>
            <person name="Sackton T.B."/>
            <person name="Larracuente A.M."/>
            <person name="Singh N.D."/>
            <person name="Abad J.P."/>
            <person name="Abt D.N."/>
            <person name="Adryan B."/>
            <person name="Aguade M."/>
            <person name="Akashi H."/>
            <person name="Anderson W.W."/>
            <person name="Aquadro C.F."/>
            <person name="Ardell D.H."/>
            <person name="Arguello R."/>
            <person name="Artieri C.G."/>
            <person name="Barbash D.A."/>
            <person name="Barker D."/>
            <person name="Barsanti P."/>
            <person name="Batterham P."/>
            <person name="Batzoglou S."/>
            <person name="Begun D."/>
            <person name="Bhutkar A."/>
            <person name="Blanco E."/>
            <person name="Bosak S.A."/>
            <person name="Bradley R.K."/>
            <person name="Brand A.D."/>
            <person name="Brent M.R."/>
            <person name="Brooks A.N."/>
            <person name="Brown R.H."/>
            <person name="Butlin R.K."/>
            <person name="Caggese C."/>
            <person name="Calvi B.R."/>
            <person name="Bernardo de Carvalho A."/>
            <person name="Caspi A."/>
            <person name="Castrezana S."/>
            <person name="Celniker S.E."/>
            <person name="Chang J.L."/>
            <person name="Chapple C."/>
            <person name="Chatterji S."/>
            <person name="Chinwalla A."/>
            <person name="Civetta A."/>
            <person name="Clifton S.W."/>
            <person name="Comeron J.M."/>
            <person name="Costello J.C."/>
            <person name="Coyne J.A."/>
            <person name="Daub J."/>
            <person name="David R.G."/>
            <person name="Delcher A.L."/>
            <person name="Delehaunty K."/>
            <person name="Do C.B."/>
            <person name="Ebling H."/>
            <person name="Edwards K."/>
            <person name="Eickbush T."/>
            <person name="Evans J.D."/>
            <person name="Filipski A."/>
            <person name="Findeiss S."/>
            <person name="Freyhult E."/>
            <person name="Fulton L."/>
            <person name="Fulton R."/>
            <person name="Garcia A.C."/>
            <person name="Gardiner A."/>
            <person name="Garfield D.A."/>
            <person name="Garvin B.E."/>
            <person name="Gibson G."/>
            <person name="Gilbert D."/>
            <person name="Gnerre S."/>
            <person name="Godfrey J."/>
            <person name="Good R."/>
            <person name="Gotea V."/>
            <person name="Gravely B."/>
            <person name="Greenberg A.J."/>
            <person name="Griffiths-Jones S."/>
            <person name="Gross S."/>
            <person name="Guigo R."/>
            <person name="Gustafson E.A."/>
            <person name="Haerty W."/>
            <person name="Hahn M.W."/>
            <person name="Halligan D.L."/>
            <person name="Halpern A.L."/>
            <person name="Halter G.M."/>
            <person name="Han M.V."/>
            <person name="Heger A."/>
            <person name="Hillier L."/>
            <person name="Hinrichs A.S."/>
            <person name="Holmes I."/>
            <person name="Hoskins R.A."/>
            <person name="Hubisz M.J."/>
            <person name="Hultmark D."/>
            <person name="Huntley M.A."/>
            <person name="Jaffe D.B."/>
            <person name="Jagadeeshan S."/>
            <person name="Jeck W.R."/>
            <person name="Johnson J."/>
            <person name="Jones C.D."/>
            <person name="Jordan W.C."/>
            <person name="Karpen G.H."/>
            <person name="Kataoka E."/>
            <person name="Keightley P.D."/>
            <person name="Kheradpour P."/>
            <person name="Kirkness E.F."/>
            <person name="Koerich L.B."/>
            <person name="Kristiansen K."/>
            <person name="Kudrna D."/>
            <person name="Kulathinal R.J."/>
            <person name="Kumar S."/>
            <person name="Kwok R."/>
            <person name="Lander E."/>
            <person name="Langley C.H."/>
            <person name="Lapoint R."/>
            <person name="Lazzaro B.P."/>
            <person name="Lee S.J."/>
            <person name="Levesque L."/>
            <person name="Li R."/>
            <person name="Lin C.F."/>
            <person name="Lin M.F."/>
            <person name="Lindblad-Toh K."/>
            <person name="Llopart A."/>
            <person name="Long M."/>
            <person name="Low L."/>
            <person name="Lozovsky E."/>
            <person name="Lu J."/>
            <person name="Luo M."/>
            <person name="Machado C.A."/>
            <person name="Makalowski W."/>
            <person name="Marzo M."/>
            <person name="Matsuda M."/>
            <person name="Matzkin L."/>
            <person name="McAllister B."/>
            <person name="McBride C.S."/>
            <person name="McKernan B."/>
            <person name="McKernan K."/>
            <person name="Mendez-Lago M."/>
            <person name="Minx P."/>
            <person name="Mollenhauer M.U."/>
            <person name="Montooth K."/>
            <person name="Mount S.M."/>
            <person name="Mu X."/>
            <person name="Myers E."/>
            <person name="Negre B."/>
            <person name="Newfeld S."/>
            <person name="Nielsen R."/>
            <person name="Noor M.A."/>
            <person name="O'Grady P."/>
            <person name="Pachter L."/>
            <person name="Papaceit M."/>
            <person name="Parisi M.J."/>
            <person name="Parisi M."/>
            <person name="Parts L."/>
            <person name="Pedersen J.S."/>
            <person name="Pesole G."/>
            <person name="Phillippy A.M."/>
            <person name="Ponting C.P."/>
            <person name="Pop M."/>
            <person name="Porcelli D."/>
            <person name="Powell J.R."/>
            <person name="Prohaska S."/>
            <person name="Pruitt K."/>
            <person name="Puig M."/>
            <person name="Quesneville H."/>
            <person name="Ram K.R."/>
            <person name="Rand D."/>
            <person name="Rasmussen M.D."/>
            <person name="Reed L.K."/>
            <person name="Reenan R."/>
            <person name="Reily A."/>
            <person name="Remington K.A."/>
            <person name="Rieger T.T."/>
            <person name="Ritchie M.G."/>
            <person name="Robin C."/>
            <person name="Rogers Y.H."/>
            <person name="Rohde C."/>
            <person name="Rozas J."/>
            <person name="Rubenfield M.J."/>
            <person name="Ruiz A."/>
            <person name="Russo S."/>
            <person name="Salzberg S.L."/>
            <person name="Sanchez-Gracia A."/>
            <person name="Saranga D.J."/>
            <person name="Sato H."/>
            <person name="Schaeffer S.W."/>
            <person name="Schatz M.C."/>
            <person name="Schlenke T."/>
            <person name="Schwartz R."/>
            <person name="Segarra C."/>
            <person name="Singh R.S."/>
            <person name="Sirot L."/>
            <person name="Sirota M."/>
            <person name="Sisneros N.B."/>
            <person name="Smith C.D."/>
            <person name="Smith T.F."/>
            <person name="Spieth J."/>
            <person name="Stage D.E."/>
            <person name="Stark A."/>
            <person name="Stephan W."/>
            <person name="Strausberg R.L."/>
            <person name="Strempel S."/>
            <person name="Sturgill D."/>
            <person name="Sutton G."/>
            <person name="Sutton G.G."/>
            <person name="Tao W."/>
            <person name="Teichmann S."/>
            <person name="Tobari Y.N."/>
            <person name="Tomimura Y."/>
            <person name="Tsolas J.M."/>
            <person name="Valente V.L."/>
            <person name="Venter E."/>
            <person name="Venter J.C."/>
            <person name="Vicario S."/>
            <person name="Vieira F.G."/>
            <person name="Vilella A.J."/>
            <person name="Villasante A."/>
            <person name="Walenz B."/>
            <person name="Wang J."/>
            <person name="Wasserman M."/>
            <person name="Watts T."/>
            <person name="Wilson D."/>
            <person name="Wilson R.K."/>
            <person name="Wing R.A."/>
            <person name="Wolfner M.F."/>
            <person name="Wong A."/>
            <person name="Wong G.K."/>
            <person name="Wu C.I."/>
            <person name="Wu G."/>
            <person name="Yamamoto D."/>
            <person name="Yang H.P."/>
            <person name="Yang S.P."/>
            <person name="Yorke J.A."/>
            <person name="Yoshida K."/>
            <person name="Zdobnov E."/>
            <person name="Zhang P."/>
            <person name="Zhang Y."/>
            <person name="Zimin A.V."/>
            <person name="Baldwin J."/>
            <person name="Abdouelleil A."/>
            <person name="Abdulkadir J."/>
            <person name="Abebe A."/>
            <person name="Abera B."/>
            <person name="Abreu J."/>
            <person name="Acer S.C."/>
            <person name="Aftuck L."/>
            <person name="Alexander A."/>
            <person name="An P."/>
            <person name="Anderson E."/>
            <person name="Anderson S."/>
            <person name="Arachi H."/>
            <person name="Azer M."/>
            <person name="Bachantsang P."/>
            <person name="Barry A."/>
            <person name="Bayul T."/>
            <person name="Berlin A."/>
            <person name="Bessette D."/>
            <person name="Bloom T."/>
            <person name="Blye J."/>
            <person name="Boguslavskiy L."/>
            <person name="Bonnet C."/>
            <person name="Boukhgalter B."/>
            <person name="Bourzgui I."/>
            <person name="Brown A."/>
            <person name="Cahill P."/>
            <person name="Channer S."/>
            <person name="Cheshatsang Y."/>
            <person name="Chuda L."/>
            <person name="Citroen M."/>
            <person name="Collymore A."/>
            <person name="Cooke P."/>
            <person name="Costello M."/>
            <person name="D'Aco K."/>
            <person name="Daza R."/>
            <person name="De Haan G."/>
            <person name="DeGray S."/>
            <person name="DeMaso C."/>
            <person name="Dhargay N."/>
            <person name="Dooley K."/>
            <person name="Dooley E."/>
            <person name="Doricent M."/>
            <person name="Dorje P."/>
            <person name="Dorjee K."/>
            <person name="Dupes A."/>
            <person name="Elong R."/>
            <person name="Falk J."/>
            <person name="Farina A."/>
            <person name="Faro S."/>
            <person name="Ferguson D."/>
            <person name="Fisher S."/>
            <person name="Foley C.D."/>
            <person name="Franke A."/>
            <person name="Friedrich D."/>
            <person name="Gadbois L."/>
            <person name="Gearin G."/>
            <person name="Gearin C.R."/>
            <person name="Giannoukos G."/>
            <person name="Goode T."/>
            <person name="Graham J."/>
            <person name="Grandbois E."/>
            <person name="Grewal S."/>
            <person name="Gyaltsen K."/>
            <person name="Hafez N."/>
            <person name="Hagos B."/>
            <person name="Hall J."/>
            <person name="Henson C."/>
            <person name="Hollinger A."/>
            <person name="Honan T."/>
            <person name="Huard M.D."/>
            <person name="Hughes L."/>
            <person name="Hurhula B."/>
            <person name="Husby M.E."/>
            <person name="Kamat A."/>
            <person name="Kanga B."/>
            <person name="Kashin S."/>
            <person name="Khazanovich D."/>
            <person name="Kisner P."/>
            <person name="Lance K."/>
            <person name="Lara M."/>
            <person name="Lee W."/>
            <person name="Lennon N."/>
            <person name="Letendre F."/>
            <person name="LeVine R."/>
            <person name="Lipovsky A."/>
            <person name="Liu X."/>
            <person name="Liu J."/>
            <person name="Liu S."/>
            <person name="Lokyitsang T."/>
            <person name="Lokyitsang Y."/>
            <person name="Lubonja R."/>
            <person name="Lui A."/>
            <person name="MacDonald P."/>
            <person name="Magnisalis V."/>
            <person name="Maru K."/>
            <person name="Matthews C."/>
            <person name="McCusker W."/>
            <person name="McDonough S."/>
            <person name="Mehta T."/>
            <person name="Meldrim J."/>
            <person name="Meneus L."/>
            <person name="Mihai O."/>
            <person name="Mihalev A."/>
            <person name="Mihova T."/>
            <person name="Mittelman R."/>
            <person name="Mlenga V."/>
            <person name="Montmayeur A."/>
            <person name="Mulrain L."/>
            <person name="Navidi A."/>
            <person name="Naylor J."/>
            <person name="Negash T."/>
            <person name="Nguyen T."/>
            <person name="Nguyen N."/>
            <person name="Nicol R."/>
            <person name="Norbu C."/>
            <person name="Norbu N."/>
            <person name="Novod N."/>
            <person name="O'Neill B."/>
            <person name="Osman S."/>
            <person name="Markiewicz E."/>
            <person name="Oyono O.L."/>
            <person name="Patti C."/>
            <person name="Phunkhang P."/>
            <person name="Pierre F."/>
            <person name="Priest M."/>
            <person name="Raghuraman S."/>
            <person name="Rege F."/>
            <person name="Reyes R."/>
            <person name="Rise C."/>
            <person name="Rogov P."/>
            <person name="Ross K."/>
            <person name="Ryan E."/>
            <person name="Settipalli S."/>
            <person name="Shea T."/>
            <person name="Sherpa N."/>
            <person name="Shi L."/>
            <person name="Shih D."/>
            <person name="Sparrow T."/>
            <person name="Spaulding J."/>
            <person name="Stalker J."/>
            <person name="Stange-Thomann N."/>
            <person name="Stavropoulos S."/>
            <person name="Stone C."/>
            <person name="Strader C."/>
            <person name="Tesfaye S."/>
            <person name="Thomson T."/>
            <person name="Thoulutsang Y."/>
            <person name="Thoulutsang D."/>
            <person name="Topham K."/>
            <person name="Topping I."/>
            <person name="Tsamla T."/>
            <person name="Vassiliev H."/>
            <person name="Vo A."/>
            <person name="Wangchuk T."/>
            <person name="Wangdi T."/>
            <person name="Weiand M."/>
            <person name="Wilkinson J."/>
            <person name="Wilson A."/>
            <person name="Yadav S."/>
            <person name="Young G."/>
            <person name="Yu Q."/>
            <person name="Zembek L."/>
            <person name="Zhong D."/>
            <person name="Zimmer A."/>
            <person name="Zwirko Z."/>
            <person name="Jaffe D.B."/>
            <person name="Alvarez P."/>
            <person name="Brockman W."/>
            <person name="Butler J."/>
            <person name="Chin C."/>
            <person name="Gnerre S."/>
            <person name="Grabherr M."/>
            <person name="Kleber M."/>
            <person name="Mauceli E."/>
            <person name="MacCallum I."/>
        </authorList>
    </citation>
    <scope>NUCLEOTIDE SEQUENCE [LARGE SCALE GENOMIC DNA]</scope>
    <source>
        <strain evidence="3">Tucson 15010-1051.87</strain>
    </source>
</reference>
<dbReference type="EMBL" id="CH940647">
    <property type="protein sequence ID" value="KRF84476.1"/>
    <property type="molecule type" value="Genomic_DNA"/>
</dbReference>
<protein>
    <submittedName>
        <fullName evidence="2">Uncharacterized protein</fullName>
    </submittedName>
</protein>
<feature type="compositionally biased region" description="Low complexity" evidence="1">
    <location>
        <begin position="181"/>
        <end position="216"/>
    </location>
</feature>
<feature type="region of interest" description="Disordered" evidence="1">
    <location>
        <begin position="1"/>
        <end position="62"/>
    </location>
</feature>